<evidence type="ECO:0000256" key="9">
    <source>
        <dbReference type="ARBA" id="ARBA00022909"/>
    </source>
</evidence>
<keyword evidence="5 14" id="KW-0808">Transferase</keyword>
<keyword evidence="9" id="KW-0289">Folate biosynthesis</keyword>
<evidence type="ECO:0000256" key="5">
    <source>
        <dbReference type="ARBA" id="ARBA00022679"/>
    </source>
</evidence>
<evidence type="ECO:0000259" key="13">
    <source>
        <dbReference type="Pfam" id="PF01288"/>
    </source>
</evidence>
<dbReference type="Pfam" id="PF01288">
    <property type="entry name" value="HPPK"/>
    <property type="match status" value="1"/>
</dbReference>
<dbReference type="Proteomes" id="UP001403385">
    <property type="component" value="Unassembled WGS sequence"/>
</dbReference>
<evidence type="ECO:0000256" key="4">
    <source>
        <dbReference type="ARBA" id="ARBA00016218"/>
    </source>
</evidence>
<dbReference type="SUPFAM" id="SSF55083">
    <property type="entry name" value="6-hydroxymethyl-7,8-dihydropterin pyrophosphokinase, HPPK"/>
    <property type="match status" value="1"/>
</dbReference>
<evidence type="ECO:0000256" key="11">
    <source>
        <dbReference type="ARBA" id="ARBA00029766"/>
    </source>
</evidence>
<keyword evidence="6" id="KW-0547">Nucleotide-binding</keyword>
<reference evidence="14 15" key="1">
    <citation type="submission" date="2024-04" db="EMBL/GenBank/DDBJ databases">
        <title>Novel genus in family Flammeovirgaceae.</title>
        <authorList>
            <person name="Nguyen T.H."/>
            <person name="Vuong T.Q."/>
            <person name="Le H."/>
            <person name="Kim S.-G."/>
        </authorList>
    </citation>
    <scope>NUCLEOTIDE SEQUENCE [LARGE SCALE GENOMIC DNA]</scope>
    <source>
        <strain evidence="14 15">JCM 23209</strain>
    </source>
</reference>
<dbReference type="GO" id="GO:0005524">
    <property type="term" value="F:ATP binding"/>
    <property type="evidence" value="ECO:0007669"/>
    <property type="project" value="UniProtKB-KW"/>
</dbReference>
<proteinExistence type="inferred from homology"/>
<comment type="caution">
    <text evidence="14">The sequence shown here is derived from an EMBL/GenBank/DDBJ whole genome shotgun (WGS) entry which is preliminary data.</text>
</comment>
<evidence type="ECO:0000256" key="2">
    <source>
        <dbReference type="ARBA" id="ARBA00005810"/>
    </source>
</evidence>
<evidence type="ECO:0000256" key="1">
    <source>
        <dbReference type="ARBA" id="ARBA00005051"/>
    </source>
</evidence>
<evidence type="ECO:0000313" key="14">
    <source>
        <dbReference type="EMBL" id="MEN7548569.1"/>
    </source>
</evidence>
<dbReference type="GO" id="GO:0016301">
    <property type="term" value="F:kinase activity"/>
    <property type="evidence" value="ECO:0007669"/>
    <property type="project" value="UniProtKB-KW"/>
</dbReference>
<evidence type="ECO:0000256" key="10">
    <source>
        <dbReference type="ARBA" id="ARBA00029409"/>
    </source>
</evidence>
<evidence type="ECO:0000256" key="3">
    <source>
        <dbReference type="ARBA" id="ARBA00013253"/>
    </source>
</evidence>
<keyword evidence="15" id="KW-1185">Reference proteome</keyword>
<evidence type="ECO:0000313" key="15">
    <source>
        <dbReference type="Proteomes" id="UP001403385"/>
    </source>
</evidence>
<keyword evidence="7" id="KW-0418">Kinase</keyword>
<evidence type="ECO:0000256" key="6">
    <source>
        <dbReference type="ARBA" id="ARBA00022741"/>
    </source>
</evidence>
<comment type="pathway">
    <text evidence="1">Cofactor biosynthesis; tetrahydrofolate biosynthesis; 2-amino-4-hydroxy-6-hydroxymethyl-7,8-dihydropteridine diphosphate from 7,8-dihydroneopterin triphosphate: step 4/4.</text>
</comment>
<dbReference type="RefSeq" id="WP_346821348.1">
    <property type="nucleotide sequence ID" value="NZ_JBDKWZ010000006.1"/>
</dbReference>
<gene>
    <name evidence="14" type="primary">folK</name>
    <name evidence="14" type="ORF">AAG747_11650</name>
</gene>
<name>A0AAW9S874_9BACT</name>
<dbReference type="InterPro" id="IPR035907">
    <property type="entry name" value="Hppk_sf"/>
</dbReference>
<dbReference type="GO" id="GO:0046656">
    <property type="term" value="P:folic acid biosynthetic process"/>
    <property type="evidence" value="ECO:0007669"/>
    <property type="project" value="UniProtKB-KW"/>
</dbReference>
<dbReference type="EMBL" id="JBDKWZ010000006">
    <property type="protein sequence ID" value="MEN7548569.1"/>
    <property type="molecule type" value="Genomic_DNA"/>
</dbReference>
<feature type="domain" description="7,8-dihydro-6-hydroxymethylpterin-pyrophosphokinase" evidence="13">
    <location>
        <begin position="6"/>
        <end position="131"/>
    </location>
</feature>
<dbReference type="NCBIfam" id="TIGR01498">
    <property type="entry name" value="folK"/>
    <property type="match status" value="1"/>
</dbReference>
<dbReference type="CDD" id="cd00483">
    <property type="entry name" value="HPPK"/>
    <property type="match status" value="1"/>
</dbReference>
<dbReference type="GO" id="GO:0003848">
    <property type="term" value="F:2-amino-4-hydroxy-6-hydroxymethyldihydropteridine diphosphokinase activity"/>
    <property type="evidence" value="ECO:0007669"/>
    <property type="project" value="UniProtKB-EC"/>
</dbReference>
<dbReference type="AlphaFoldDB" id="A0AAW9S874"/>
<evidence type="ECO:0000256" key="7">
    <source>
        <dbReference type="ARBA" id="ARBA00022777"/>
    </source>
</evidence>
<dbReference type="EC" id="2.7.6.3" evidence="3"/>
<sequence>MHKVVLLLGGNIGDRQANLTQARLEVDRQLGKVLQTSALYETAAWGVEDQPSFLNQALVILTALPPEELLQKIHKVEAKLGRKRQERWHSRTIDIDILFYGDLQIDTPTLTVPHSELHNRKFALYPLSEIAADWMHPDFKMSVKQLLDICPDKLPVKRFDKHHGLLTVDEF</sequence>
<evidence type="ECO:0000256" key="12">
    <source>
        <dbReference type="ARBA" id="ARBA00033413"/>
    </source>
</evidence>
<evidence type="ECO:0000256" key="8">
    <source>
        <dbReference type="ARBA" id="ARBA00022840"/>
    </source>
</evidence>
<dbReference type="PANTHER" id="PTHR43071:SF1">
    <property type="entry name" value="2-AMINO-4-HYDROXY-6-HYDROXYMETHYLDIHYDROPTERIDINE PYROPHOSPHOKINASE"/>
    <property type="match status" value="1"/>
</dbReference>
<comment type="similarity">
    <text evidence="2">Belongs to the HPPK family.</text>
</comment>
<protein>
    <recommendedName>
        <fullName evidence="4">2-amino-4-hydroxy-6-hydroxymethyldihydropteridine pyrophosphokinase</fullName>
        <ecNumber evidence="3">2.7.6.3</ecNumber>
    </recommendedName>
    <alternativeName>
        <fullName evidence="11">6-hydroxymethyl-7,8-dihydropterin pyrophosphokinase</fullName>
    </alternativeName>
    <alternativeName>
        <fullName evidence="12">7,8-dihydro-6-hydroxymethylpterin-pyrophosphokinase</fullName>
    </alternativeName>
</protein>
<organism evidence="14 15">
    <name type="scientific">Rapidithrix thailandica</name>
    <dbReference type="NCBI Taxonomy" id="413964"/>
    <lineage>
        <taxon>Bacteria</taxon>
        <taxon>Pseudomonadati</taxon>
        <taxon>Bacteroidota</taxon>
        <taxon>Cytophagia</taxon>
        <taxon>Cytophagales</taxon>
        <taxon>Flammeovirgaceae</taxon>
        <taxon>Rapidithrix</taxon>
    </lineage>
</organism>
<dbReference type="InterPro" id="IPR000550">
    <property type="entry name" value="Hppk"/>
</dbReference>
<accession>A0AAW9S874</accession>
<comment type="function">
    <text evidence="10">Catalyzes the transfer of pyrophosphate from adenosine triphosphate (ATP) to 6-hydroxymethyl-7,8-dihydropterin, an enzymatic step in folate biosynthesis pathway.</text>
</comment>
<keyword evidence="8" id="KW-0067">ATP-binding</keyword>
<dbReference type="PANTHER" id="PTHR43071">
    <property type="entry name" value="2-AMINO-4-HYDROXY-6-HYDROXYMETHYLDIHYDROPTERIDINE PYROPHOSPHOKINASE"/>
    <property type="match status" value="1"/>
</dbReference>
<dbReference type="Gene3D" id="3.30.70.560">
    <property type="entry name" value="7,8-Dihydro-6-hydroxymethylpterin-pyrophosphokinase HPPK"/>
    <property type="match status" value="1"/>
</dbReference>